<sequence length="210" mass="23241">MLRNLSKLVRSQKAKYSSAAVPAPQTNPDILYTGIFINNEWMKSSDGKTFPTLNPATGEVNAHVQEGSKTDVDNAVKAARNAFKFGSPWRKMDASERGLLLNRLADLIEKDRVYLASLETLDNGKPYVMSHLADVPASVKSLRYFAGWADKNHGKVLPMDGNYMAYTRHEPVEKSALLLQGWLVDNTLVGPGVDVCPWVTVIIYFLVASI</sequence>
<dbReference type="Proteomes" id="UP000299102">
    <property type="component" value="Unassembled WGS sequence"/>
</dbReference>
<proteinExistence type="predicted"/>
<dbReference type="SUPFAM" id="SSF53720">
    <property type="entry name" value="ALDH-like"/>
    <property type="match status" value="1"/>
</dbReference>
<evidence type="ECO:0000259" key="1">
    <source>
        <dbReference type="Pfam" id="PF00171"/>
    </source>
</evidence>
<comment type="caution">
    <text evidence="2">The sequence shown here is derived from an EMBL/GenBank/DDBJ whole genome shotgun (WGS) entry which is preliminary data.</text>
</comment>
<dbReference type="STRING" id="151549.A0A4C1Z7I4"/>
<evidence type="ECO:0000313" key="3">
    <source>
        <dbReference type="Proteomes" id="UP000299102"/>
    </source>
</evidence>
<dbReference type="InterPro" id="IPR016162">
    <property type="entry name" value="Ald_DH_N"/>
</dbReference>
<dbReference type="GO" id="GO:0016491">
    <property type="term" value="F:oxidoreductase activity"/>
    <property type="evidence" value="ECO:0007669"/>
    <property type="project" value="InterPro"/>
</dbReference>
<evidence type="ECO:0000313" key="2">
    <source>
        <dbReference type="EMBL" id="GBP84546.1"/>
    </source>
</evidence>
<feature type="domain" description="Aldehyde dehydrogenase" evidence="1">
    <location>
        <begin position="41"/>
        <end position="172"/>
    </location>
</feature>
<keyword evidence="3" id="KW-1185">Reference proteome</keyword>
<dbReference type="Pfam" id="PF00171">
    <property type="entry name" value="Aldedh"/>
    <property type="match status" value="1"/>
</dbReference>
<gene>
    <name evidence="2" type="primary">ALDH2</name>
    <name evidence="2" type="ORF">EVAR_65222_1</name>
</gene>
<dbReference type="Gene3D" id="3.40.605.10">
    <property type="entry name" value="Aldehyde Dehydrogenase, Chain A, domain 1"/>
    <property type="match status" value="1"/>
</dbReference>
<organism evidence="2 3">
    <name type="scientific">Eumeta variegata</name>
    <name type="common">Bagworm moth</name>
    <name type="synonym">Eumeta japonica</name>
    <dbReference type="NCBI Taxonomy" id="151549"/>
    <lineage>
        <taxon>Eukaryota</taxon>
        <taxon>Metazoa</taxon>
        <taxon>Ecdysozoa</taxon>
        <taxon>Arthropoda</taxon>
        <taxon>Hexapoda</taxon>
        <taxon>Insecta</taxon>
        <taxon>Pterygota</taxon>
        <taxon>Neoptera</taxon>
        <taxon>Endopterygota</taxon>
        <taxon>Lepidoptera</taxon>
        <taxon>Glossata</taxon>
        <taxon>Ditrysia</taxon>
        <taxon>Tineoidea</taxon>
        <taxon>Psychidae</taxon>
        <taxon>Oiketicinae</taxon>
        <taxon>Eumeta</taxon>
    </lineage>
</organism>
<dbReference type="EMBL" id="BGZK01001686">
    <property type="protein sequence ID" value="GBP84546.1"/>
    <property type="molecule type" value="Genomic_DNA"/>
</dbReference>
<protein>
    <submittedName>
        <fullName evidence="2">Aldehyde dehydrogenase, mitochondrial</fullName>
    </submittedName>
</protein>
<accession>A0A4C1Z7I4</accession>
<reference evidence="2 3" key="1">
    <citation type="journal article" date="2019" name="Commun. Biol.">
        <title>The bagworm genome reveals a unique fibroin gene that provides high tensile strength.</title>
        <authorList>
            <person name="Kono N."/>
            <person name="Nakamura H."/>
            <person name="Ohtoshi R."/>
            <person name="Tomita M."/>
            <person name="Numata K."/>
            <person name="Arakawa K."/>
        </authorList>
    </citation>
    <scope>NUCLEOTIDE SEQUENCE [LARGE SCALE GENOMIC DNA]</scope>
</reference>
<dbReference type="FunFam" id="3.40.605.10:FF:000050">
    <property type="entry name" value="Aldehyde dehydrogenase, mitochondrial"/>
    <property type="match status" value="1"/>
</dbReference>
<dbReference type="PANTHER" id="PTHR11699">
    <property type="entry name" value="ALDEHYDE DEHYDROGENASE-RELATED"/>
    <property type="match status" value="1"/>
</dbReference>
<dbReference type="AlphaFoldDB" id="A0A4C1Z7I4"/>
<dbReference type="OrthoDB" id="310895at2759"/>
<name>A0A4C1Z7I4_EUMVA</name>
<dbReference type="InterPro" id="IPR015590">
    <property type="entry name" value="Aldehyde_DH_dom"/>
</dbReference>
<dbReference type="InterPro" id="IPR016161">
    <property type="entry name" value="Ald_DH/histidinol_DH"/>
</dbReference>